<dbReference type="EMBL" id="AGCU01140090">
    <property type="status" value="NOT_ANNOTATED_CDS"/>
    <property type="molecule type" value="Genomic_DNA"/>
</dbReference>
<proteinExistence type="predicted"/>
<dbReference type="Gene3D" id="3.10.100.10">
    <property type="entry name" value="Mannose-Binding Protein A, subunit A"/>
    <property type="match status" value="1"/>
</dbReference>
<evidence type="ECO:0000256" key="4">
    <source>
        <dbReference type="SAM" id="Phobius"/>
    </source>
</evidence>
<dbReference type="EMBL" id="AGCU01140089">
    <property type="status" value="NOT_ANNOTATED_CDS"/>
    <property type="molecule type" value="Genomic_DNA"/>
</dbReference>
<dbReference type="PANTHER" id="PTHR45710">
    <property type="entry name" value="C-TYPE LECTIN DOMAIN-CONTAINING PROTEIN 180"/>
    <property type="match status" value="1"/>
</dbReference>
<dbReference type="Pfam" id="PF00059">
    <property type="entry name" value="Lectin_C"/>
    <property type="match status" value="1"/>
</dbReference>
<sequence length="241" mass="26422">MANTALQQGQEKRHNLDPEEQKSAGEKLIWPETHGIRVPFRSEESIGLHHDREVPGCACGKASCLKAFAGIAGAAVVTTLIILTVLASRSYVTGSPSPATWYPASCGPSCPDGWVGYRRKCYFFSETEGNWTDSRKQCSALNASLALIESEQELIFMLRFKVRTDPWIGLQKEPGQGWKWANGLEFNNLFVIRGEADCAFLSEDTVSSSRCYTERNWICSAPEAHAKGADTSGEGTREAPG</sequence>
<reference evidence="6" key="3">
    <citation type="submission" date="2025-08" db="UniProtKB">
        <authorList>
            <consortium name="Ensembl"/>
        </authorList>
    </citation>
    <scope>IDENTIFICATION</scope>
</reference>
<dbReference type="InterPro" id="IPR050828">
    <property type="entry name" value="C-type_lectin/matrix_domain"/>
</dbReference>
<dbReference type="Proteomes" id="UP000007267">
    <property type="component" value="Unassembled WGS sequence"/>
</dbReference>
<accession>K7F3K1</accession>
<reference evidence="6" key="4">
    <citation type="submission" date="2025-09" db="UniProtKB">
        <authorList>
            <consortium name="Ensembl"/>
        </authorList>
    </citation>
    <scope>IDENTIFICATION</scope>
</reference>
<evidence type="ECO:0000259" key="5">
    <source>
        <dbReference type="PROSITE" id="PS50041"/>
    </source>
</evidence>
<name>K7F3K1_PELSI</name>
<organism evidence="6 7">
    <name type="scientific">Pelodiscus sinensis</name>
    <name type="common">Chinese softshell turtle</name>
    <name type="synonym">Trionyx sinensis</name>
    <dbReference type="NCBI Taxonomy" id="13735"/>
    <lineage>
        <taxon>Eukaryota</taxon>
        <taxon>Metazoa</taxon>
        <taxon>Chordata</taxon>
        <taxon>Craniata</taxon>
        <taxon>Vertebrata</taxon>
        <taxon>Euteleostomi</taxon>
        <taxon>Archelosauria</taxon>
        <taxon>Testudinata</taxon>
        <taxon>Testudines</taxon>
        <taxon>Cryptodira</taxon>
        <taxon>Trionychia</taxon>
        <taxon>Trionychidae</taxon>
        <taxon>Pelodiscus</taxon>
    </lineage>
</organism>
<dbReference type="CDD" id="cd03593">
    <property type="entry name" value="CLECT_NK_receptors_like"/>
    <property type="match status" value="1"/>
</dbReference>
<feature type="domain" description="C-type lectin" evidence="5">
    <location>
        <begin position="117"/>
        <end position="220"/>
    </location>
</feature>
<dbReference type="InterPro" id="IPR001304">
    <property type="entry name" value="C-type_lectin-like"/>
</dbReference>
<dbReference type="HOGENOM" id="CLU_1151501_0_0_1"/>
<evidence type="ECO:0000313" key="6">
    <source>
        <dbReference type="Ensembl" id="ENSPSIP00000002611.1"/>
    </source>
</evidence>
<feature type="transmembrane region" description="Helical" evidence="4">
    <location>
        <begin position="67"/>
        <end position="87"/>
    </location>
</feature>
<dbReference type="GeneTree" id="ENSGT00940000155319"/>
<dbReference type="OMA" id="WICSAPE"/>
<dbReference type="GO" id="GO:0030246">
    <property type="term" value="F:carbohydrate binding"/>
    <property type="evidence" value="ECO:0007669"/>
    <property type="project" value="UniProtKB-KW"/>
</dbReference>
<keyword evidence="7" id="KW-1185">Reference proteome</keyword>
<evidence type="ECO:0000256" key="1">
    <source>
        <dbReference type="ARBA" id="ARBA00004401"/>
    </source>
</evidence>
<keyword evidence="4" id="KW-1133">Transmembrane helix</keyword>
<reference evidence="7" key="2">
    <citation type="journal article" date="2013" name="Nat. Genet.">
        <title>The draft genomes of soft-shell turtle and green sea turtle yield insights into the development and evolution of the turtle-specific body plan.</title>
        <authorList>
            <person name="Wang Z."/>
            <person name="Pascual-Anaya J."/>
            <person name="Zadissa A."/>
            <person name="Li W."/>
            <person name="Niimura Y."/>
            <person name="Huang Z."/>
            <person name="Li C."/>
            <person name="White S."/>
            <person name="Xiong Z."/>
            <person name="Fang D."/>
            <person name="Wang B."/>
            <person name="Ming Y."/>
            <person name="Chen Y."/>
            <person name="Zheng Y."/>
            <person name="Kuraku S."/>
            <person name="Pignatelli M."/>
            <person name="Herrero J."/>
            <person name="Beal K."/>
            <person name="Nozawa M."/>
            <person name="Li Q."/>
            <person name="Wang J."/>
            <person name="Zhang H."/>
            <person name="Yu L."/>
            <person name="Shigenobu S."/>
            <person name="Wang J."/>
            <person name="Liu J."/>
            <person name="Flicek P."/>
            <person name="Searle S."/>
            <person name="Wang J."/>
            <person name="Kuratani S."/>
            <person name="Yin Y."/>
            <person name="Aken B."/>
            <person name="Zhang G."/>
            <person name="Irie N."/>
        </authorList>
    </citation>
    <scope>NUCLEOTIDE SEQUENCE [LARGE SCALE GENOMIC DNA]</scope>
    <source>
        <strain evidence="7">Daiwa-1</strain>
    </source>
</reference>
<dbReference type="AlphaFoldDB" id="K7F3K1"/>
<protein>
    <recommendedName>
        <fullName evidence="5">C-type lectin domain-containing protein</fullName>
    </recommendedName>
</protein>
<dbReference type="GO" id="GO:0005886">
    <property type="term" value="C:plasma membrane"/>
    <property type="evidence" value="ECO:0007669"/>
    <property type="project" value="UniProtKB-SubCell"/>
</dbReference>
<evidence type="ECO:0000313" key="7">
    <source>
        <dbReference type="Proteomes" id="UP000007267"/>
    </source>
</evidence>
<evidence type="ECO:0000256" key="3">
    <source>
        <dbReference type="SAM" id="MobiDB-lite"/>
    </source>
</evidence>
<feature type="region of interest" description="Disordered" evidence="3">
    <location>
        <begin position="1"/>
        <end position="27"/>
    </location>
</feature>
<comment type="subcellular location">
    <subcellularLocation>
        <location evidence="1">Cell membrane</location>
        <topology evidence="1">Single-pass type II membrane protein</topology>
    </subcellularLocation>
</comment>
<dbReference type="InterPro" id="IPR016186">
    <property type="entry name" value="C-type_lectin-like/link_sf"/>
</dbReference>
<dbReference type="InterPro" id="IPR033992">
    <property type="entry name" value="NKR-like_CTLD"/>
</dbReference>
<dbReference type="EMBL" id="AGCU01140091">
    <property type="status" value="NOT_ANNOTATED_CDS"/>
    <property type="molecule type" value="Genomic_DNA"/>
</dbReference>
<dbReference type="SMART" id="SM00034">
    <property type="entry name" value="CLECT"/>
    <property type="match status" value="1"/>
</dbReference>
<keyword evidence="4" id="KW-0472">Membrane</keyword>
<dbReference type="eggNOG" id="KOG4297">
    <property type="taxonomic scope" value="Eukaryota"/>
</dbReference>
<evidence type="ECO:0000256" key="2">
    <source>
        <dbReference type="ARBA" id="ARBA00022734"/>
    </source>
</evidence>
<dbReference type="PANTHER" id="PTHR45710:SF35">
    <property type="entry name" value="C-TYPE LECTIN DOMAIN FAMILY 2 MEMBER D"/>
    <property type="match status" value="1"/>
</dbReference>
<dbReference type="InterPro" id="IPR016187">
    <property type="entry name" value="CTDL_fold"/>
</dbReference>
<feature type="compositionally biased region" description="Basic and acidic residues" evidence="3">
    <location>
        <begin position="10"/>
        <end position="25"/>
    </location>
</feature>
<reference evidence="7" key="1">
    <citation type="submission" date="2011-10" db="EMBL/GenBank/DDBJ databases">
        <authorList>
            <consortium name="Soft-shell Turtle Genome Consortium"/>
        </authorList>
    </citation>
    <scope>NUCLEOTIDE SEQUENCE [LARGE SCALE GENOMIC DNA]</scope>
    <source>
        <strain evidence="7">Daiwa-1</strain>
    </source>
</reference>
<dbReference type="SUPFAM" id="SSF56436">
    <property type="entry name" value="C-type lectin-like"/>
    <property type="match status" value="1"/>
</dbReference>
<keyword evidence="2" id="KW-0430">Lectin</keyword>
<keyword evidence="4" id="KW-0812">Transmembrane</keyword>
<dbReference type="Ensembl" id="ENSPSIT00000002620.1">
    <property type="protein sequence ID" value="ENSPSIP00000002611.1"/>
    <property type="gene ID" value="ENSPSIG00000002555.1"/>
</dbReference>
<dbReference type="PROSITE" id="PS50041">
    <property type="entry name" value="C_TYPE_LECTIN_2"/>
    <property type="match status" value="1"/>
</dbReference>